<feature type="domain" description="Teneurin-like YD-shell" evidence="7">
    <location>
        <begin position="1467"/>
        <end position="1686"/>
    </location>
</feature>
<dbReference type="NCBIfam" id="TIGR01643">
    <property type="entry name" value="YD_repeat_2x"/>
    <property type="match status" value="3"/>
</dbReference>
<evidence type="ECO:0000256" key="3">
    <source>
        <dbReference type="ARBA" id="ARBA00022729"/>
    </source>
</evidence>
<dbReference type="InterPro" id="IPR006530">
    <property type="entry name" value="YD"/>
</dbReference>
<dbReference type="InterPro" id="IPR055372">
    <property type="entry name" value="CBM96"/>
</dbReference>
<feature type="domain" description="Carbohydrate-binding module family 96" evidence="6">
    <location>
        <begin position="283"/>
        <end position="456"/>
    </location>
</feature>
<evidence type="ECO:0000256" key="1">
    <source>
        <dbReference type="ARBA" id="ARBA00004613"/>
    </source>
</evidence>
<proteinExistence type="predicted"/>
<dbReference type="Pfam" id="PF05593">
    <property type="entry name" value="RHS_repeat"/>
    <property type="match status" value="1"/>
</dbReference>
<dbReference type="NCBIfam" id="NF033679">
    <property type="entry name" value="DNRLRE_dom"/>
    <property type="match status" value="1"/>
</dbReference>
<dbReference type="Pfam" id="PF24517">
    <property type="entry name" value="CBM96"/>
    <property type="match status" value="1"/>
</dbReference>
<feature type="region of interest" description="Disordered" evidence="5">
    <location>
        <begin position="293"/>
        <end position="313"/>
    </location>
</feature>
<evidence type="ECO:0000256" key="5">
    <source>
        <dbReference type="SAM" id="MobiDB-lite"/>
    </source>
</evidence>
<evidence type="ECO:0000256" key="2">
    <source>
        <dbReference type="ARBA" id="ARBA00022525"/>
    </source>
</evidence>
<keyword evidence="4" id="KW-0677">Repeat</keyword>
<evidence type="ECO:0000259" key="6">
    <source>
        <dbReference type="Pfam" id="PF24517"/>
    </source>
</evidence>
<feature type="region of interest" description="Disordered" evidence="5">
    <location>
        <begin position="231"/>
        <end position="256"/>
    </location>
</feature>
<gene>
    <name evidence="8" type="ORF">ABT211_24020</name>
</gene>
<feature type="compositionally biased region" description="Polar residues" evidence="5">
    <location>
        <begin position="1810"/>
        <end position="1827"/>
    </location>
</feature>
<feature type="compositionally biased region" description="Low complexity" evidence="5">
    <location>
        <begin position="1800"/>
        <end position="1809"/>
    </location>
</feature>
<evidence type="ECO:0000313" key="9">
    <source>
        <dbReference type="Proteomes" id="UP001490365"/>
    </source>
</evidence>
<dbReference type="Pfam" id="PF25023">
    <property type="entry name" value="TEN_YD-shell"/>
    <property type="match status" value="1"/>
</dbReference>
<dbReference type="InterPro" id="IPR031325">
    <property type="entry name" value="RHS_repeat"/>
</dbReference>
<keyword evidence="9" id="KW-1185">Reference proteome</keyword>
<dbReference type="InterPro" id="IPR056823">
    <property type="entry name" value="TEN-like_YD-shell"/>
</dbReference>
<dbReference type="Gene3D" id="2.180.10.10">
    <property type="entry name" value="RHS repeat-associated core"/>
    <property type="match status" value="3"/>
</dbReference>
<keyword evidence="2" id="KW-0964">Secreted</keyword>
<dbReference type="NCBIfam" id="TIGR03696">
    <property type="entry name" value="Rhs_assc_core"/>
    <property type="match status" value="1"/>
</dbReference>
<dbReference type="EMBL" id="JBEOZM010000010">
    <property type="protein sequence ID" value="MER6270337.1"/>
    <property type="molecule type" value="Genomic_DNA"/>
</dbReference>
<keyword evidence="3" id="KW-0732">Signal</keyword>
<evidence type="ECO:0000259" key="7">
    <source>
        <dbReference type="Pfam" id="PF25023"/>
    </source>
</evidence>
<dbReference type="InterPro" id="IPR022385">
    <property type="entry name" value="Rhs_assc_core"/>
</dbReference>
<dbReference type="Proteomes" id="UP001490365">
    <property type="component" value="Unassembled WGS sequence"/>
</dbReference>
<dbReference type="PANTHER" id="PTHR32305:SF15">
    <property type="entry name" value="PROTEIN RHSA-RELATED"/>
    <property type="match status" value="1"/>
</dbReference>
<organism evidence="8 9">
    <name type="scientific">Streptomyces sp. 900105755</name>
    <dbReference type="NCBI Taxonomy" id="3154389"/>
    <lineage>
        <taxon>Bacteria</taxon>
        <taxon>Bacillati</taxon>
        <taxon>Actinomycetota</taxon>
        <taxon>Actinomycetes</taxon>
        <taxon>Kitasatosporales</taxon>
        <taxon>Streptomycetaceae</taxon>
        <taxon>Streptomyces</taxon>
    </lineage>
</organism>
<evidence type="ECO:0000313" key="8">
    <source>
        <dbReference type="EMBL" id="MER6270337.1"/>
    </source>
</evidence>
<dbReference type="RefSeq" id="WP_351958806.1">
    <property type="nucleotide sequence ID" value="NZ_JBEOZM010000010.1"/>
</dbReference>
<comment type="caution">
    <text evidence="8">The sequence shown here is derived from an EMBL/GenBank/DDBJ whole genome shotgun (WGS) entry which is preliminary data.</text>
</comment>
<sequence>MLFAAEAALVSQDTGAAFATPASAATVESAQSDATKASGPAEAQDEASAVLMARVQDRKIEVLSARATDSTTYALPSGELETEAYAGPVRVKQDGTWKDIDTSLSDTGSDLTPAVAAADVAVSDGGDTQLASVTKDKESFGLGWEDKLPTPTVKDSTASYDLGSGQTLSVTALAQGFSENIKLTQQPGDAVSYRIPLKLDGLKLSQADSGHLLLKNGDGDLVAEAPAPMMSDASKDEASGESAHQEQVATKVETASDGSQALVLTPDQDFLATATYPVTVDPTSTLAVTTDTWVQNPDYPDSQVSSQELKSGTYDGGTDTARSYLKFDVSKFAGKHITSATMSLYNYYSATCSTSGAATVAKRITSTWSSSSITWGAQPSTTTTGMASNTGHWGYTGCAANWSNWNLQTITQAWADGSTNYGLQIRGADETDSTTWRRFRSANYTTSGYAPKLAVTYNSYATTSSLAISPSSVNAYSGKRYVTTYTPTLSAKVTDADGSTVKAQFEITNDPSYTGETSYTYTGTSSSVASGSTATLAIPSASQLAASHLRMRVRGYDGTDYGSWSSYIYFVPNVAKPAAPTISCDPYAGQTWTAKADSGAICTLDTSSSDGMGYYWGLDDSSVPGRVYDTTDGNGGDPLTITIKPGEDWHKLYAKTVDSGGNVSSTATEYDFGVGGGVGLLTPRDGDSAARRVSLTSTGKSIYTGVTYQYRRGETDTWTSVPATNVTKSSDGSAVSAWPLAMSAGSPAALTWNVTDSLSQDGAIDIRAAFTDGTTTVYSQPHTITVDRNAGTAPSAQVGPGSVNALTGDYTLSGTDASAFGLTVSRTASSRRPTAGSDAEGQVAIFGPQWTSGTTAKITDSDWAYLRETSATSPASPTSLALVDADGNETGFTATNSGGWKPEPGSEDLTLTGSVTGSFTLKDDQGTTTTFTKVDSAATTWQVASTSLPTANSTTTVVSEKPSSGSTLARPKYLISPTSAVAADKCQIAIDTAIAAGQDWFTNASDTTGCRVLQYVYATSTTATSSAFGNYTGQVQQIKLWAVTPGDSTTTATAVSQYAYDTSGRLREQWDPRNSTALKTTYAYDSSGRVTTLTPPGELPWTFAYGTAGNAATAGTGMLFSASRPNLTAGSKSTTDGTNAVTSVVYDVPLTGTKAPNAMGTSDVGNWGQTDVPTDATAVFPAAASSADFVPTSNTGSDLAASDYKRATVTYTDASGREVNTATPGGHITTTGYDSFGNTVRQLTAGNRELALATSSAGQGEQVALNIDQMTSADRAELLATRSYYSSDGLRETEEYGPLHEVTLTSALKAGSGGTDLPAGTPWPARQHTVNTYDEGRPTDGTATVANQVTTTQVGAYVDGYPSDADVRTTKTEFDWVKGLPTATTTDPSGLALKTTTSYDAQGRVTKTTLPKSSGTDAGATVTTYYSATGTGACNGKPEWADLVCSTGPAAAITGGGANPTQLPTKTTEYDRWGNTAKVTETANSVTRITANTYDSAGRIKTVSVSGGVGTAVPDTTTTYDADSGDVATVTSNGQTITHTYDQLGREISYSDGAGNTAATQYDALGRVVKTTDSAPSTTTYTYDTAKDPRGLETTRTDSVAGTFAATYDADGDLTTESLPGGYTLTIGQDETGAETSRVYTQDSDGSVVASDTTDESVQGQIVDDTDTAGQTRARSYTYDAAGRLTRADDTDPDGACTRRDFTFDANTNRTALATSVSDVGAACTSTGATSTSYSYDSADRLTTTGTVYDAFGRTTTQASGATLGYYTNDLVHQQTSGTSRQTWTLDAAHRLAAWTTDTQGTDGTWTQTGSKTNHYGSNTDSPDWTQEASSTITRNVQDIRGDLGAVTSATGGVVLQLTDIHGDATVQLPLDTSVSPTAQSYDEFGNPESSTTATRYGWLAGKQRSSETVTGATLMGVRLYDPTTGRFLSVDPVPGGSANAYDYVYQDPINKFDLDGRCFFCWHHRWIYQSLRVVAVVPYAYYYAGYRFNRSRYSRWALPLHPYGWIAQGEGIAGDAAVDWMKRRTGYAGKEDAWDEHQRGFLNPLHGKGRGNVWLPGLYKDRHHHRHLDWSW</sequence>
<feature type="region of interest" description="Disordered" evidence="5">
    <location>
        <begin position="1800"/>
        <end position="1827"/>
    </location>
</feature>
<comment type="subcellular location">
    <subcellularLocation>
        <location evidence="1">Secreted</location>
    </subcellularLocation>
</comment>
<reference evidence="8 9" key="1">
    <citation type="submission" date="2024-06" db="EMBL/GenBank/DDBJ databases">
        <title>The Natural Products Discovery Center: Release of the First 8490 Sequenced Strains for Exploring Actinobacteria Biosynthetic Diversity.</title>
        <authorList>
            <person name="Kalkreuter E."/>
            <person name="Kautsar S.A."/>
            <person name="Yang D."/>
            <person name="Bader C.D."/>
            <person name="Teijaro C.N."/>
            <person name="Fluegel L."/>
            <person name="Davis C.M."/>
            <person name="Simpson J.R."/>
            <person name="Lauterbach L."/>
            <person name="Steele A.D."/>
            <person name="Gui C."/>
            <person name="Meng S."/>
            <person name="Li G."/>
            <person name="Viehrig K."/>
            <person name="Ye F."/>
            <person name="Su P."/>
            <person name="Kiefer A.F."/>
            <person name="Nichols A."/>
            <person name="Cepeda A.J."/>
            <person name="Yan W."/>
            <person name="Fan B."/>
            <person name="Jiang Y."/>
            <person name="Adhikari A."/>
            <person name="Zheng C.-J."/>
            <person name="Schuster L."/>
            <person name="Cowan T.M."/>
            <person name="Smanski M.J."/>
            <person name="Chevrette M.G."/>
            <person name="De Carvalho L.P.S."/>
            <person name="Shen B."/>
        </authorList>
    </citation>
    <scope>NUCLEOTIDE SEQUENCE [LARGE SCALE GENOMIC DNA]</scope>
    <source>
        <strain evidence="8 9">NPDC001694</strain>
    </source>
</reference>
<dbReference type="InterPro" id="IPR050708">
    <property type="entry name" value="T6SS_VgrG/RHS"/>
</dbReference>
<dbReference type="PANTHER" id="PTHR32305">
    <property type="match status" value="1"/>
</dbReference>
<protein>
    <submittedName>
        <fullName evidence="8">DNRLRE domain-containing protein</fullName>
    </submittedName>
</protein>
<evidence type="ECO:0000256" key="4">
    <source>
        <dbReference type="ARBA" id="ARBA00022737"/>
    </source>
</evidence>
<name>A0ABV1TJY5_9ACTN</name>
<accession>A0ABV1TJY5</accession>